<dbReference type="EC" id="5.1.3.13" evidence="3"/>
<dbReference type="UniPathway" id="UPA00124"/>
<dbReference type="InterPro" id="IPR014710">
    <property type="entry name" value="RmlC-like_jellyroll"/>
</dbReference>
<protein>
    <recommendedName>
        <fullName evidence="3">dTDP-4-dehydrorhamnose 3,5-epimerase</fullName>
        <ecNumber evidence="3">5.1.3.13</ecNumber>
    </recommendedName>
    <alternativeName>
        <fullName evidence="3">Thymidine diphospho-4-keto-rhamnose 3,5-epimerase</fullName>
    </alternativeName>
</protein>
<dbReference type="GO" id="GO:0000271">
    <property type="term" value="P:polysaccharide biosynthetic process"/>
    <property type="evidence" value="ECO:0007669"/>
    <property type="project" value="TreeGrafter"/>
</dbReference>
<feature type="active site" description="Proton donor" evidence="1">
    <location>
        <position position="130"/>
    </location>
</feature>
<dbReference type="AlphaFoldDB" id="I9DDQ5"/>
<dbReference type="STRING" id="1192197.JBW_00651"/>
<dbReference type="CDD" id="cd00438">
    <property type="entry name" value="cupin_RmlC"/>
    <property type="match status" value="1"/>
</dbReference>
<evidence type="ECO:0000256" key="1">
    <source>
        <dbReference type="PIRSR" id="PIRSR600888-1"/>
    </source>
</evidence>
<dbReference type="SUPFAM" id="SSF51182">
    <property type="entry name" value="RmlC-like cupins"/>
    <property type="match status" value="1"/>
</dbReference>
<comment type="subunit">
    <text evidence="3">Homodimer.</text>
</comment>
<accession>I9DDQ5</accession>
<dbReference type="GO" id="GO:0008830">
    <property type="term" value="F:dTDP-4-dehydrorhamnose 3,5-epimerase activity"/>
    <property type="evidence" value="ECO:0007669"/>
    <property type="project" value="UniProtKB-UniRule"/>
</dbReference>
<comment type="pathway">
    <text evidence="3">Carbohydrate biosynthesis; dTDP-L-rhamnose biosynthesis.</text>
</comment>
<dbReference type="InterPro" id="IPR011051">
    <property type="entry name" value="RmlC_Cupin_sf"/>
</dbReference>
<gene>
    <name evidence="4" type="ORF">JBW_00651</name>
</gene>
<dbReference type="Pfam" id="PF00908">
    <property type="entry name" value="dTDP_sugar_isom"/>
    <property type="match status" value="1"/>
</dbReference>
<dbReference type="KEGG" id="pft:JBW_00651"/>
<sequence length="177" mass="20184">MNIIETKLQGVVIIEPKVFGDNRGFFMETWNKEKYEEAGLPYHFVQDNLSFSTKGVLRGLHFQNPNPQGKLVYVLQGEVFDVAVDIRAGSSTFGQWEGVILSNENKKQFYVPEGFAHGFCVLSETALFAYKCTDKYNPQAETGIMWNDPDIGIRWPMTEPVLSAKDKENVRLRDIIK</sequence>
<dbReference type="NCBIfam" id="TIGR01221">
    <property type="entry name" value="rmlC"/>
    <property type="match status" value="1"/>
</dbReference>
<proteinExistence type="inferred from homology"/>
<reference evidence="5" key="2">
    <citation type="submission" date="2015-02" db="EMBL/GenBank/DDBJ databases">
        <title>Complete Genome Sequence of Pelosinus fermentans JBW45.</title>
        <authorList>
            <person name="De Leon K.B."/>
            <person name="Utturkar S.M."/>
            <person name="Camilleri L.B."/>
            <person name="Arkin A.P."/>
            <person name="Fields M.W."/>
            <person name="Brown S.D."/>
            <person name="Wall J.D."/>
        </authorList>
    </citation>
    <scope>NUCLEOTIDE SEQUENCE [LARGE SCALE GENOMIC DNA]</scope>
    <source>
        <strain evidence="5">JBW45</strain>
    </source>
</reference>
<dbReference type="Proteomes" id="UP000005361">
    <property type="component" value="Chromosome"/>
</dbReference>
<dbReference type="PANTHER" id="PTHR21047">
    <property type="entry name" value="DTDP-6-DEOXY-D-GLUCOSE-3,5 EPIMERASE"/>
    <property type="match status" value="1"/>
</dbReference>
<dbReference type="HOGENOM" id="CLU_090940_1_1_9"/>
<dbReference type="Gene3D" id="2.60.120.10">
    <property type="entry name" value="Jelly Rolls"/>
    <property type="match status" value="1"/>
</dbReference>
<dbReference type="EMBL" id="CP010978">
    <property type="protein sequence ID" value="AJQ26003.1"/>
    <property type="molecule type" value="Genomic_DNA"/>
</dbReference>
<comment type="similarity">
    <text evidence="3">Belongs to the dTDP-4-dehydrorhamnose 3,5-epimerase family.</text>
</comment>
<evidence type="ECO:0000256" key="2">
    <source>
        <dbReference type="PIRSR" id="PIRSR600888-3"/>
    </source>
</evidence>
<comment type="function">
    <text evidence="3">Catalyzes the epimerization of the C3' and C5'positions of dTDP-6-deoxy-D-xylo-4-hexulose, forming dTDP-6-deoxy-L-lyxo-4-hexulose.</text>
</comment>
<evidence type="ECO:0000256" key="3">
    <source>
        <dbReference type="RuleBase" id="RU364069"/>
    </source>
</evidence>
<dbReference type="GO" id="GO:0019305">
    <property type="term" value="P:dTDP-rhamnose biosynthetic process"/>
    <property type="evidence" value="ECO:0007669"/>
    <property type="project" value="UniProtKB-UniRule"/>
</dbReference>
<dbReference type="GO" id="GO:0005829">
    <property type="term" value="C:cytosol"/>
    <property type="evidence" value="ECO:0007669"/>
    <property type="project" value="TreeGrafter"/>
</dbReference>
<keyword evidence="3 4" id="KW-0413">Isomerase</keyword>
<reference evidence="4 5" key="1">
    <citation type="journal article" date="2015" name="Genome Announc.">
        <title>Complete Genome Sequence of Pelosinus fermentans JBW45, a Member of a Remarkably Competitive Group of Negativicutes in the Firmicutes Phylum.</title>
        <authorList>
            <person name="De Leon K.B."/>
            <person name="Utturkar S.M."/>
            <person name="Camilleri L.B."/>
            <person name="Elias D.A."/>
            <person name="Arkin A.P."/>
            <person name="Fields M.W."/>
            <person name="Brown S.D."/>
            <person name="Wall J.D."/>
        </authorList>
    </citation>
    <scope>NUCLEOTIDE SEQUENCE [LARGE SCALE GENOMIC DNA]</scope>
    <source>
        <strain evidence="4 5">JBW45</strain>
    </source>
</reference>
<evidence type="ECO:0000313" key="5">
    <source>
        <dbReference type="Proteomes" id="UP000005361"/>
    </source>
</evidence>
<dbReference type="RefSeq" id="WP_007959043.1">
    <property type="nucleotide sequence ID" value="NZ_CP010978.1"/>
</dbReference>
<feature type="site" description="Participates in a stacking interaction with the thymidine ring of dTDP-4-oxo-6-deoxyglucose" evidence="2">
    <location>
        <position position="136"/>
    </location>
</feature>
<comment type="catalytic activity">
    <reaction evidence="3">
        <text>dTDP-4-dehydro-6-deoxy-alpha-D-glucose = dTDP-4-dehydro-beta-L-rhamnose</text>
        <dbReference type="Rhea" id="RHEA:16969"/>
        <dbReference type="ChEBI" id="CHEBI:57649"/>
        <dbReference type="ChEBI" id="CHEBI:62830"/>
        <dbReference type="EC" id="5.1.3.13"/>
    </reaction>
</comment>
<dbReference type="OrthoDB" id="9800680at2"/>
<dbReference type="PANTHER" id="PTHR21047:SF2">
    <property type="entry name" value="THYMIDINE DIPHOSPHO-4-KETO-RHAMNOSE 3,5-EPIMERASE"/>
    <property type="match status" value="1"/>
</dbReference>
<dbReference type="InterPro" id="IPR000888">
    <property type="entry name" value="RmlC-like"/>
</dbReference>
<evidence type="ECO:0000313" key="4">
    <source>
        <dbReference type="EMBL" id="AJQ26003.1"/>
    </source>
</evidence>
<name>I9DDQ5_9FIRM</name>
<organism evidence="4 5">
    <name type="scientific">Pelosinus fermentans JBW45</name>
    <dbReference type="NCBI Taxonomy" id="1192197"/>
    <lineage>
        <taxon>Bacteria</taxon>
        <taxon>Bacillati</taxon>
        <taxon>Bacillota</taxon>
        <taxon>Negativicutes</taxon>
        <taxon>Selenomonadales</taxon>
        <taxon>Sporomusaceae</taxon>
        <taxon>Pelosinus</taxon>
    </lineage>
</organism>
<feature type="active site" description="Proton acceptor" evidence="1">
    <location>
        <position position="61"/>
    </location>
</feature>